<dbReference type="AlphaFoldDB" id="A0A4Y2T2L5"/>
<dbReference type="GO" id="GO:0016020">
    <property type="term" value="C:membrane"/>
    <property type="evidence" value="ECO:0007669"/>
    <property type="project" value="InterPro"/>
</dbReference>
<evidence type="ECO:0000313" key="2">
    <source>
        <dbReference type="EMBL" id="GBN94787.1"/>
    </source>
</evidence>
<evidence type="ECO:0000259" key="1">
    <source>
        <dbReference type="PROSITE" id="PS50060"/>
    </source>
</evidence>
<dbReference type="PROSITE" id="PS50060">
    <property type="entry name" value="MAM_2"/>
    <property type="match status" value="1"/>
</dbReference>
<gene>
    <name evidence="3" type="ORF">AVEN_129320_1</name>
    <name evidence="2" type="ORF">AVEN_96379_1</name>
</gene>
<dbReference type="InterPro" id="IPR000998">
    <property type="entry name" value="MAM_dom"/>
</dbReference>
<dbReference type="OrthoDB" id="6356174at2759"/>
<feature type="non-terminal residue" evidence="2">
    <location>
        <position position="1"/>
    </location>
</feature>
<keyword evidence="4" id="KW-1185">Reference proteome</keyword>
<comment type="caution">
    <text evidence="2">The sequence shown here is derived from an EMBL/GenBank/DDBJ whole genome shotgun (WGS) entry which is preliminary data.</text>
</comment>
<protein>
    <recommendedName>
        <fullName evidence="1">MAM domain-containing protein</fullName>
    </recommendedName>
</protein>
<proteinExistence type="predicted"/>
<dbReference type="EMBL" id="BGPR01025683">
    <property type="protein sequence ID" value="GBN94791.1"/>
    <property type="molecule type" value="Genomic_DNA"/>
</dbReference>
<dbReference type="Proteomes" id="UP000499080">
    <property type="component" value="Unassembled WGS sequence"/>
</dbReference>
<dbReference type="EMBL" id="BGPR01025681">
    <property type="protein sequence ID" value="GBN94787.1"/>
    <property type="molecule type" value="Genomic_DNA"/>
</dbReference>
<sequence>FQFVAGIDSQANVVLAIDDIKLVTGNCPEAGFCDFEEDKCTWKDGPDLYNWVRKTGRAGTTSETGPDIDNTLKRVDGKRISNIFVMLCYIVQQLVLRTFVG</sequence>
<reference evidence="2 4" key="1">
    <citation type="journal article" date="2019" name="Sci. Rep.">
        <title>Orb-weaving spider Araneus ventricosus genome elucidates the spidroin gene catalogue.</title>
        <authorList>
            <person name="Kono N."/>
            <person name="Nakamura H."/>
            <person name="Ohtoshi R."/>
            <person name="Moran D.A.P."/>
            <person name="Shinohara A."/>
            <person name="Yoshida Y."/>
            <person name="Fujiwara M."/>
            <person name="Mori M."/>
            <person name="Tomita M."/>
            <person name="Arakawa K."/>
        </authorList>
    </citation>
    <scope>NUCLEOTIDE SEQUENCE [LARGE SCALE GENOMIC DNA]</scope>
</reference>
<organism evidence="2 4">
    <name type="scientific">Araneus ventricosus</name>
    <name type="common">Orbweaver spider</name>
    <name type="synonym">Epeira ventricosa</name>
    <dbReference type="NCBI Taxonomy" id="182803"/>
    <lineage>
        <taxon>Eukaryota</taxon>
        <taxon>Metazoa</taxon>
        <taxon>Ecdysozoa</taxon>
        <taxon>Arthropoda</taxon>
        <taxon>Chelicerata</taxon>
        <taxon>Arachnida</taxon>
        <taxon>Araneae</taxon>
        <taxon>Araneomorphae</taxon>
        <taxon>Entelegynae</taxon>
        <taxon>Araneoidea</taxon>
        <taxon>Araneidae</taxon>
        <taxon>Araneus</taxon>
    </lineage>
</organism>
<evidence type="ECO:0000313" key="3">
    <source>
        <dbReference type="EMBL" id="GBN94791.1"/>
    </source>
</evidence>
<feature type="domain" description="MAM" evidence="1">
    <location>
        <begin position="31"/>
        <end position="77"/>
    </location>
</feature>
<accession>A0A4Y2T2L5</accession>
<evidence type="ECO:0000313" key="4">
    <source>
        <dbReference type="Proteomes" id="UP000499080"/>
    </source>
</evidence>
<name>A0A4Y2T2L5_ARAVE</name>